<sequence>MITKLFGITVRAIALAWLTVLPALQLALDRGRTAASSTAILSRRVQWTAATTWLSIYYVWSIT</sequence>
<dbReference type="Proteomes" id="UP001176521">
    <property type="component" value="Unassembled WGS sequence"/>
</dbReference>
<keyword evidence="1" id="KW-0812">Transmembrane</keyword>
<keyword evidence="1" id="KW-1133">Transmembrane helix</keyword>
<dbReference type="EMBL" id="JAPDMQ010001324">
    <property type="protein sequence ID" value="KAK0518342.1"/>
    <property type="molecule type" value="Genomic_DNA"/>
</dbReference>
<gene>
    <name evidence="2" type="ORF">OC842_007822</name>
</gene>
<accession>A0AAN6G4R0</accession>
<proteinExistence type="predicted"/>
<comment type="caution">
    <text evidence="2">The sequence shown here is derived from an EMBL/GenBank/DDBJ whole genome shotgun (WGS) entry which is preliminary data.</text>
</comment>
<evidence type="ECO:0000313" key="3">
    <source>
        <dbReference type="Proteomes" id="UP001176521"/>
    </source>
</evidence>
<organism evidence="2 3">
    <name type="scientific">Tilletia horrida</name>
    <dbReference type="NCBI Taxonomy" id="155126"/>
    <lineage>
        <taxon>Eukaryota</taxon>
        <taxon>Fungi</taxon>
        <taxon>Dikarya</taxon>
        <taxon>Basidiomycota</taxon>
        <taxon>Ustilaginomycotina</taxon>
        <taxon>Exobasidiomycetes</taxon>
        <taxon>Tilletiales</taxon>
        <taxon>Tilletiaceae</taxon>
        <taxon>Tilletia</taxon>
    </lineage>
</organism>
<dbReference type="AlphaFoldDB" id="A0AAN6G4R0"/>
<protein>
    <submittedName>
        <fullName evidence="2">Uncharacterized protein</fullName>
    </submittedName>
</protein>
<reference evidence="2" key="1">
    <citation type="journal article" date="2023" name="PhytoFront">
        <title>Draft Genome Resources of Seven Strains of Tilletia horrida, Causal Agent of Kernel Smut of Rice.</title>
        <authorList>
            <person name="Khanal S."/>
            <person name="Antony Babu S."/>
            <person name="Zhou X.G."/>
        </authorList>
    </citation>
    <scope>NUCLEOTIDE SEQUENCE</scope>
    <source>
        <strain evidence="2">TX3</strain>
    </source>
</reference>
<keyword evidence="3" id="KW-1185">Reference proteome</keyword>
<feature type="non-terminal residue" evidence="2">
    <location>
        <position position="63"/>
    </location>
</feature>
<evidence type="ECO:0000313" key="2">
    <source>
        <dbReference type="EMBL" id="KAK0518342.1"/>
    </source>
</evidence>
<evidence type="ECO:0000256" key="1">
    <source>
        <dbReference type="SAM" id="Phobius"/>
    </source>
</evidence>
<keyword evidence="1" id="KW-0472">Membrane</keyword>
<name>A0AAN6G4R0_9BASI</name>
<feature type="transmembrane region" description="Helical" evidence="1">
    <location>
        <begin position="6"/>
        <end position="28"/>
    </location>
</feature>